<feature type="chain" id="PRO_5040185528" description="Cell wall protein" evidence="1">
    <location>
        <begin position="19"/>
        <end position="188"/>
    </location>
</feature>
<accession>A0A9P0QSV2</accession>
<feature type="signal peptide" evidence="1">
    <location>
        <begin position="1"/>
        <end position="18"/>
    </location>
</feature>
<comment type="caution">
    <text evidence="2">The sequence shown here is derived from an EMBL/GenBank/DDBJ whole genome shotgun (WGS) entry which is preliminary data.</text>
</comment>
<keyword evidence="1" id="KW-0732">Signal</keyword>
<sequence length="188" mass="18433">MQFSTALLISVSAALVAADSGLTDCYYDSYAVQHCVDASGVTGVIIPSPQTDAGVSSYSVCYYKSAADKTICIDDDGDKIVFYPGTDMEESAKTISTNTYEEAYNTASSATTTSSAAEATSSSGAAVASSTASAAVSSSAVSAAASSGTASSSAAAASSSASVVEANGAAKAITPILSVLGALVAFCI</sequence>
<evidence type="ECO:0000256" key="1">
    <source>
        <dbReference type="SAM" id="SignalP"/>
    </source>
</evidence>
<reference evidence="2" key="1">
    <citation type="submission" date="2022-03" db="EMBL/GenBank/DDBJ databases">
        <authorList>
            <person name="Legras J.-L."/>
            <person name="Devillers H."/>
            <person name="Grondin C."/>
        </authorList>
    </citation>
    <scope>NUCLEOTIDE SEQUENCE</scope>
    <source>
        <strain evidence="2">CLIB 1423</strain>
    </source>
</reference>
<protein>
    <recommendedName>
        <fullName evidence="4">Cell wall protein</fullName>
    </recommendedName>
</protein>
<evidence type="ECO:0000313" key="2">
    <source>
        <dbReference type="EMBL" id="CAH2354322.1"/>
    </source>
</evidence>
<evidence type="ECO:0000313" key="3">
    <source>
        <dbReference type="Proteomes" id="UP000837801"/>
    </source>
</evidence>
<gene>
    <name evidence="2" type="ORF">CLIB1423_15S03532</name>
</gene>
<proteinExistence type="predicted"/>
<keyword evidence="3" id="KW-1185">Reference proteome</keyword>
<dbReference type="EMBL" id="CAKXYY010000015">
    <property type="protein sequence ID" value="CAH2354322.1"/>
    <property type="molecule type" value="Genomic_DNA"/>
</dbReference>
<name>A0A9P0QSV2_9ASCO</name>
<organism evidence="2 3">
    <name type="scientific">[Candida] railenensis</name>
    <dbReference type="NCBI Taxonomy" id="45579"/>
    <lineage>
        <taxon>Eukaryota</taxon>
        <taxon>Fungi</taxon>
        <taxon>Dikarya</taxon>
        <taxon>Ascomycota</taxon>
        <taxon>Saccharomycotina</taxon>
        <taxon>Pichiomycetes</taxon>
        <taxon>Debaryomycetaceae</taxon>
        <taxon>Kurtzmaniella</taxon>
    </lineage>
</organism>
<dbReference type="AlphaFoldDB" id="A0A9P0QSV2"/>
<evidence type="ECO:0008006" key="4">
    <source>
        <dbReference type="Google" id="ProtNLM"/>
    </source>
</evidence>
<dbReference type="Proteomes" id="UP000837801">
    <property type="component" value="Unassembled WGS sequence"/>
</dbReference>